<reference evidence="2" key="1">
    <citation type="submission" date="2011-03" db="EMBL/GenBank/DDBJ databases">
        <authorList>
            <person name="Voget S."/>
            <person name="Streit W.R."/>
            <person name="Jaeger K.E."/>
            <person name="Daniel R."/>
        </authorList>
    </citation>
    <scope>NUCLEOTIDE SEQUENCE [LARGE SCALE GENOMIC DNA]</scope>
    <source>
        <strain evidence="2">PG1</strain>
    </source>
</reference>
<dbReference type="RefSeq" id="WP_042625647.1">
    <property type="nucleotide sequence ID" value="NZ_BSTO01000004.1"/>
</dbReference>
<dbReference type="KEGG" id="bpla:bpln_1g27530"/>
<reference evidence="1 2" key="2">
    <citation type="journal article" date="2016" name="Appl. Microbiol. Biotechnol.">
        <title>Mutations improving production and secretion of extracellular lipase by Burkholderia glumae PG1.</title>
        <authorList>
            <person name="Knapp A."/>
            <person name="Voget S."/>
            <person name="Gao R."/>
            <person name="Zaburannyi N."/>
            <person name="Krysciak D."/>
            <person name="Breuer M."/>
            <person name="Hauer B."/>
            <person name="Streit W.R."/>
            <person name="Muller R."/>
            <person name="Daniel R."/>
            <person name="Jaeger K.E."/>
        </authorList>
    </citation>
    <scope>NUCLEOTIDE SEQUENCE [LARGE SCALE GENOMIC DNA]</scope>
    <source>
        <strain evidence="1 2">PG1</strain>
    </source>
</reference>
<dbReference type="AlphaFoldDB" id="A0A0B6S4Z8"/>
<sequence length="100" mass="10601">MPAATEVPIQLDPIPCEGYEIHVTVQPARAIANRYTYVAYLCRPGASAGLPGQTVPFHPNGEESFASVDEAARDAKRVGAMIVDGSHRNLSVQSLARPGA</sequence>
<dbReference type="HOGENOM" id="CLU_2357686_0_0_4"/>
<dbReference type="KEGG" id="bgp:BGL_1c28280"/>
<dbReference type="Proteomes" id="UP000031838">
    <property type="component" value="Chromosome 1"/>
</dbReference>
<protein>
    <submittedName>
        <fullName evidence="1">Uncharacterized protein</fullName>
    </submittedName>
</protein>
<name>A0A0B6S4Z8_BURPL</name>
<proteinExistence type="predicted"/>
<evidence type="ECO:0000313" key="2">
    <source>
        <dbReference type="Proteomes" id="UP000031838"/>
    </source>
</evidence>
<organism evidence="1 2">
    <name type="scientific">Burkholderia plantarii</name>
    <dbReference type="NCBI Taxonomy" id="41899"/>
    <lineage>
        <taxon>Bacteria</taxon>
        <taxon>Pseudomonadati</taxon>
        <taxon>Pseudomonadota</taxon>
        <taxon>Betaproteobacteria</taxon>
        <taxon>Burkholderiales</taxon>
        <taxon>Burkholderiaceae</taxon>
        <taxon>Burkholderia</taxon>
    </lineage>
</organism>
<accession>A0A0B6S4Z8</accession>
<evidence type="ECO:0000313" key="1">
    <source>
        <dbReference type="EMBL" id="AJK47306.1"/>
    </source>
</evidence>
<dbReference type="EMBL" id="CP002580">
    <property type="protein sequence ID" value="AJK47306.1"/>
    <property type="molecule type" value="Genomic_DNA"/>
</dbReference>
<keyword evidence="2" id="KW-1185">Reference proteome</keyword>
<gene>
    <name evidence="1" type="ORF">BGL_1c28280</name>
</gene>